<dbReference type="PANTHER" id="PTHR13691:SF72">
    <property type="entry name" value="EXPRESSED PROTEIN"/>
    <property type="match status" value="1"/>
</dbReference>
<accession>A0ABD3AX19</accession>
<keyword evidence="5" id="KW-0687">Ribonucleoprotein</keyword>
<evidence type="ECO:0000256" key="3">
    <source>
        <dbReference type="ARBA" id="ARBA00022980"/>
    </source>
</evidence>
<proteinExistence type="inferred from homology"/>
<name>A0ABD3AX19_9GENT</name>
<organism evidence="7 8">
    <name type="scientific">Cinchona calisaya</name>
    <dbReference type="NCBI Taxonomy" id="153742"/>
    <lineage>
        <taxon>Eukaryota</taxon>
        <taxon>Viridiplantae</taxon>
        <taxon>Streptophyta</taxon>
        <taxon>Embryophyta</taxon>
        <taxon>Tracheophyta</taxon>
        <taxon>Spermatophyta</taxon>
        <taxon>Magnoliopsida</taxon>
        <taxon>eudicotyledons</taxon>
        <taxon>Gunneridae</taxon>
        <taxon>Pentapetalae</taxon>
        <taxon>asterids</taxon>
        <taxon>lamiids</taxon>
        <taxon>Gentianales</taxon>
        <taxon>Rubiaceae</taxon>
        <taxon>Cinchonoideae</taxon>
        <taxon>Cinchoneae</taxon>
        <taxon>Cinchona</taxon>
    </lineage>
</organism>
<evidence type="ECO:0000313" key="8">
    <source>
        <dbReference type="Proteomes" id="UP001630127"/>
    </source>
</evidence>
<evidence type="ECO:0000313" key="7">
    <source>
        <dbReference type="EMBL" id="KAL3535772.1"/>
    </source>
</evidence>
<evidence type="ECO:0000259" key="6">
    <source>
        <dbReference type="SMART" id="SM01382"/>
    </source>
</evidence>
<gene>
    <name evidence="7" type="ORF">ACH5RR_004233</name>
</gene>
<dbReference type="Proteomes" id="UP001630127">
    <property type="component" value="Unassembled WGS sequence"/>
</dbReference>
<keyword evidence="3" id="KW-0689">Ribosomal protein</keyword>
<dbReference type="SUPFAM" id="SSF50104">
    <property type="entry name" value="Translation proteins SH3-like domain"/>
    <property type="match status" value="1"/>
</dbReference>
<dbReference type="AlphaFoldDB" id="A0ABD3AX19"/>
<dbReference type="InterPro" id="IPR014722">
    <property type="entry name" value="Rib_uL2_dom2"/>
</dbReference>
<comment type="similarity">
    <text evidence="2">Belongs to the universal ribosomal protein uL2 family.</text>
</comment>
<dbReference type="Gene3D" id="2.30.30.30">
    <property type="match status" value="1"/>
</dbReference>
<dbReference type="PANTHER" id="PTHR13691">
    <property type="entry name" value="RIBOSOMAL PROTEIN L2"/>
    <property type="match status" value="1"/>
</dbReference>
<evidence type="ECO:0000256" key="1">
    <source>
        <dbReference type="ARBA" id="ARBA00004173"/>
    </source>
</evidence>
<comment type="subcellular location">
    <subcellularLocation>
        <location evidence="1">Mitochondrion</location>
    </subcellularLocation>
</comment>
<reference evidence="7 8" key="1">
    <citation type="submission" date="2024-11" db="EMBL/GenBank/DDBJ databases">
        <title>A near-complete genome assembly of Cinchona calisaya.</title>
        <authorList>
            <person name="Lian D.C."/>
            <person name="Zhao X.W."/>
            <person name="Wei L."/>
        </authorList>
    </citation>
    <scope>NUCLEOTIDE SEQUENCE [LARGE SCALE GENOMIC DNA]</scope>
    <source>
        <tissue evidence="7">Nenye</tissue>
    </source>
</reference>
<dbReference type="InterPro" id="IPR008991">
    <property type="entry name" value="Translation_prot_SH3-like_sf"/>
</dbReference>
<evidence type="ECO:0000256" key="4">
    <source>
        <dbReference type="ARBA" id="ARBA00023128"/>
    </source>
</evidence>
<evidence type="ECO:0000256" key="5">
    <source>
        <dbReference type="ARBA" id="ARBA00023274"/>
    </source>
</evidence>
<dbReference type="GO" id="GO:0005840">
    <property type="term" value="C:ribosome"/>
    <property type="evidence" value="ECO:0007669"/>
    <property type="project" value="UniProtKB-KW"/>
</dbReference>
<dbReference type="GO" id="GO:1990904">
    <property type="term" value="C:ribonucleoprotein complex"/>
    <property type="evidence" value="ECO:0007669"/>
    <property type="project" value="UniProtKB-KW"/>
</dbReference>
<keyword evidence="8" id="KW-1185">Reference proteome</keyword>
<dbReference type="SMART" id="SM01382">
    <property type="entry name" value="Ribosomal_L2_C"/>
    <property type="match status" value="1"/>
</dbReference>
<evidence type="ECO:0000256" key="2">
    <source>
        <dbReference type="ARBA" id="ARBA00005636"/>
    </source>
</evidence>
<dbReference type="EMBL" id="JBJUIK010000002">
    <property type="protein sequence ID" value="KAL3535772.1"/>
    <property type="molecule type" value="Genomic_DNA"/>
</dbReference>
<feature type="domain" description="Large ribosomal subunit protein uL2 C-terminal" evidence="6">
    <location>
        <begin position="71"/>
        <end position="152"/>
    </location>
</feature>
<dbReference type="InterPro" id="IPR002171">
    <property type="entry name" value="Ribosomal_uL2"/>
</dbReference>
<protein>
    <recommendedName>
        <fullName evidence="6">Large ribosomal subunit protein uL2 C-terminal domain-containing protein</fullName>
    </recommendedName>
</protein>
<dbReference type="Pfam" id="PF03947">
    <property type="entry name" value="Ribosomal_L2_C"/>
    <property type="match status" value="1"/>
</dbReference>
<sequence>MGLQVLRKSRTRQLTYGSGAEPQYRGLATYCGLPIHTKSHSEERPSGRGQSTGCFLATPPAYRYEILDLNFQIGNCIPLADIRIGTWVHDIECHPGQGTKLARAARTFTKIMKEPAPPTLYLKLVRLPSGVEKVIDFRCRATIWYSFQSQPWCT</sequence>
<dbReference type="InterPro" id="IPR022669">
    <property type="entry name" value="Ribosomal_uL2_C"/>
</dbReference>
<keyword evidence="4" id="KW-0496">Mitochondrion</keyword>
<comment type="caution">
    <text evidence="7">The sequence shown here is derived from an EMBL/GenBank/DDBJ whole genome shotgun (WGS) entry which is preliminary data.</text>
</comment>